<sequence length="121" mass="14851">MWIYCCVFVIFYHSQTIYPFQRSKSNTNVSYHERYGTKSLVNDAINDLEDCLPIFDKCLSWSDVHEDRLKICEDFYDIHIFKNVTQPRRMYNFVNKYVEVHRCWKIINVFTPHMDDFFYIH</sequence>
<evidence type="ECO:0000313" key="1">
    <source>
        <dbReference type="Proteomes" id="UP000046392"/>
    </source>
</evidence>
<name>A0A0N5C6D8_STREA</name>
<organism evidence="1 2">
    <name type="scientific">Strongyloides papillosus</name>
    <name type="common">Intestinal threadworm</name>
    <dbReference type="NCBI Taxonomy" id="174720"/>
    <lineage>
        <taxon>Eukaryota</taxon>
        <taxon>Metazoa</taxon>
        <taxon>Ecdysozoa</taxon>
        <taxon>Nematoda</taxon>
        <taxon>Chromadorea</taxon>
        <taxon>Rhabditida</taxon>
        <taxon>Tylenchina</taxon>
        <taxon>Panagrolaimomorpha</taxon>
        <taxon>Strongyloidoidea</taxon>
        <taxon>Strongyloididae</taxon>
        <taxon>Strongyloides</taxon>
    </lineage>
</organism>
<dbReference type="Proteomes" id="UP000046392">
    <property type="component" value="Unplaced"/>
</dbReference>
<accession>A0A0N5C6D8</accession>
<evidence type="ECO:0000313" key="2">
    <source>
        <dbReference type="WBParaSite" id="SPAL_0001350800.1"/>
    </source>
</evidence>
<proteinExistence type="predicted"/>
<protein>
    <submittedName>
        <fullName evidence="2">Saposin B-type domain-containing protein</fullName>
    </submittedName>
</protein>
<keyword evidence="1" id="KW-1185">Reference proteome</keyword>
<reference evidence="2" key="1">
    <citation type="submission" date="2017-02" db="UniProtKB">
        <authorList>
            <consortium name="WormBaseParasite"/>
        </authorList>
    </citation>
    <scope>IDENTIFICATION</scope>
</reference>
<dbReference type="WBParaSite" id="SPAL_0001350800.1">
    <property type="protein sequence ID" value="SPAL_0001350800.1"/>
    <property type="gene ID" value="SPAL_0001350800"/>
</dbReference>
<dbReference type="AlphaFoldDB" id="A0A0N5C6D8"/>